<organism evidence="1 2">
    <name type="scientific">Hygrophoropsis aurantiaca</name>
    <dbReference type="NCBI Taxonomy" id="72124"/>
    <lineage>
        <taxon>Eukaryota</taxon>
        <taxon>Fungi</taxon>
        <taxon>Dikarya</taxon>
        <taxon>Basidiomycota</taxon>
        <taxon>Agaricomycotina</taxon>
        <taxon>Agaricomycetes</taxon>
        <taxon>Agaricomycetidae</taxon>
        <taxon>Boletales</taxon>
        <taxon>Coniophorineae</taxon>
        <taxon>Hygrophoropsidaceae</taxon>
        <taxon>Hygrophoropsis</taxon>
    </lineage>
</organism>
<comment type="caution">
    <text evidence="1">The sequence shown here is derived from an EMBL/GenBank/DDBJ whole genome shotgun (WGS) entry which is preliminary data.</text>
</comment>
<reference evidence="1" key="1">
    <citation type="journal article" date="2021" name="New Phytol.">
        <title>Evolutionary innovations through gain and loss of genes in the ectomycorrhizal Boletales.</title>
        <authorList>
            <person name="Wu G."/>
            <person name="Miyauchi S."/>
            <person name="Morin E."/>
            <person name="Kuo A."/>
            <person name="Drula E."/>
            <person name="Varga T."/>
            <person name="Kohler A."/>
            <person name="Feng B."/>
            <person name="Cao Y."/>
            <person name="Lipzen A."/>
            <person name="Daum C."/>
            <person name="Hundley H."/>
            <person name="Pangilinan J."/>
            <person name="Johnson J."/>
            <person name="Barry K."/>
            <person name="LaButti K."/>
            <person name="Ng V."/>
            <person name="Ahrendt S."/>
            <person name="Min B."/>
            <person name="Choi I.G."/>
            <person name="Park H."/>
            <person name="Plett J.M."/>
            <person name="Magnuson J."/>
            <person name="Spatafora J.W."/>
            <person name="Nagy L.G."/>
            <person name="Henrissat B."/>
            <person name="Grigoriev I.V."/>
            <person name="Yang Z.L."/>
            <person name="Xu J."/>
            <person name="Martin F.M."/>
        </authorList>
    </citation>
    <scope>NUCLEOTIDE SEQUENCE</scope>
    <source>
        <strain evidence="1">ATCC 28755</strain>
    </source>
</reference>
<name>A0ACB8ADK5_9AGAM</name>
<accession>A0ACB8ADK5</accession>
<dbReference type="Proteomes" id="UP000790377">
    <property type="component" value="Unassembled WGS sequence"/>
</dbReference>
<gene>
    <name evidence="1" type="ORF">BJ138DRAFT_1113340</name>
</gene>
<proteinExistence type="predicted"/>
<evidence type="ECO:0000313" key="2">
    <source>
        <dbReference type="Proteomes" id="UP000790377"/>
    </source>
</evidence>
<keyword evidence="2" id="KW-1185">Reference proteome</keyword>
<sequence>MKSVAVLSALVSAAVAQSSTSSAAGASSSSNPLIPTGISDGCSSFLNTLNSNSGFSACTSPIISATQQFGPGGNETSGATTGSINSALNNLCSTSAFSACPDSTIGDQLTSFYSACSAELTSNPNTDVIRTYDVLYMLSPMRQAICSKDDNGKYCVTEIPSASNSDAAGNVDIETTKDTSQKNLWIWTGEDPEADASSTVTRRDVSNTTAALIPNTTTFSATNLVFLFLEPTMSSTQLCTACTRNILTPYINFESKIPYGPGLGKSPCMSGQSALYNGVQGTCGANFLSGAVQAAGGISSGILNGAALRSMSQDVNAVVAAMLGAAALAAAAF</sequence>
<dbReference type="EMBL" id="MU267683">
    <property type="protein sequence ID" value="KAH7911291.1"/>
    <property type="molecule type" value="Genomic_DNA"/>
</dbReference>
<protein>
    <submittedName>
        <fullName evidence="1">Uncharacterized protein</fullName>
    </submittedName>
</protein>
<evidence type="ECO:0000313" key="1">
    <source>
        <dbReference type="EMBL" id="KAH7911291.1"/>
    </source>
</evidence>